<evidence type="ECO:0000313" key="3">
    <source>
        <dbReference type="EnsemblPlants" id="MELO3C003097.2.1"/>
    </source>
</evidence>
<keyword evidence="1" id="KW-0802">TPR repeat</keyword>
<dbReference type="EnsemblPlants" id="MELO3C003097.2.1">
    <property type="protein sequence ID" value="MELO3C003097.2.1"/>
    <property type="gene ID" value="MELO3C003097.2"/>
</dbReference>
<reference evidence="3" key="1">
    <citation type="submission" date="2023-03" db="UniProtKB">
        <authorList>
            <consortium name="EnsemblPlants"/>
        </authorList>
    </citation>
    <scope>IDENTIFICATION</scope>
</reference>
<feature type="region of interest" description="Disordered" evidence="2">
    <location>
        <begin position="30"/>
        <end position="50"/>
    </location>
</feature>
<feature type="repeat" description="TPR" evidence="1">
    <location>
        <begin position="138"/>
        <end position="171"/>
    </location>
</feature>
<name>A0A9I9CG40_CUCME</name>
<dbReference type="GO" id="GO:0009535">
    <property type="term" value="C:chloroplast thylakoid membrane"/>
    <property type="evidence" value="ECO:0007669"/>
    <property type="project" value="TreeGrafter"/>
</dbReference>
<evidence type="ECO:0000256" key="2">
    <source>
        <dbReference type="SAM" id="MobiDB-lite"/>
    </source>
</evidence>
<dbReference type="InterPro" id="IPR011990">
    <property type="entry name" value="TPR-like_helical_dom_sf"/>
</dbReference>
<dbReference type="PROSITE" id="PS50005">
    <property type="entry name" value="TPR"/>
    <property type="match status" value="1"/>
</dbReference>
<feature type="region of interest" description="Disordered" evidence="2">
    <location>
        <begin position="108"/>
        <end position="134"/>
    </location>
</feature>
<organism evidence="3">
    <name type="scientific">Cucumis melo</name>
    <name type="common">Muskmelon</name>
    <dbReference type="NCBI Taxonomy" id="3656"/>
    <lineage>
        <taxon>Eukaryota</taxon>
        <taxon>Viridiplantae</taxon>
        <taxon>Streptophyta</taxon>
        <taxon>Embryophyta</taxon>
        <taxon>Tracheophyta</taxon>
        <taxon>Spermatophyta</taxon>
        <taxon>Magnoliopsida</taxon>
        <taxon>eudicotyledons</taxon>
        <taxon>Gunneridae</taxon>
        <taxon>Pentapetalae</taxon>
        <taxon>rosids</taxon>
        <taxon>fabids</taxon>
        <taxon>Cucurbitales</taxon>
        <taxon>Cucurbitaceae</taxon>
        <taxon>Benincaseae</taxon>
        <taxon>Cucumis</taxon>
    </lineage>
</organism>
<dbReference type="SMART" id="SM00028">
    <property type="entry name" value="TPR"/>
    <property type="match status" value="4"/>
</dbReference>
<evidence type="ECO:0008006" key="4">
    <source>
        <dbReference type="Google" id="ProtNLM"/>
    </source>
</evidence>
<dbReference type="Gramene" id="MELO3C003097.2.1">
    <property type="protein sequence ID" value="MELO3C003097.2.1"/>
    <property type="gene ID" value="MELO3C003097.2"/>
</dbReference>
<dbReference type="Gene3D" id="1.25.40.10">
    <property type="entry name" value="Tetratricopeptide repeat domain"/>
    <property type="match status" value="2"/>
</dbReference>
<dbReference type="InterPro" id="IPR019734">
    <property type="entry name" value="TPR_rpt"/>
</dbReference>
<accession>A0A9I9CG40</accession>
<sequence length="394" mass="45191">MESLPSLHHRRFSSHQLLSFSHRLSSFSKPISSLSFRSPPPSRLRSSVRSLRVKASSSSSTSDDTTSPNGGLLSGFLKTACISVAVAAFFFHRFDYRRFVAVAVQVAPETTESTDESTEYEENESVVEEKRADDSNDVEALRSLVEESVKSGKLPEAVEALNRLIELEPNDVELPMLRANFHSYMGELELAKNEFEEILAKDPLRVEAYHGLAMVAEQLNDNSLKDVTKRIEEAMEKCKNQKDKSDIRDFKLLVAQIKVMEGSYLDALKAYQELVREEPRDFRPYLCQGIIYTLLRKSEEAEKHFEKFRRLVPKNHPYKEYLDDNMYATKFFAQKVEKEGAGLHFGRNLHNYAFLFYSAVFITQIHFSSFRIHYTIGIVNNGLTRLRLHVKLKS</sequence>
<dbReference type="PANTHER" id="PTHR26312:SF67">
    <property type="entry name" value="PROTEIN SLOW GREEN 1, CHLOROPLASTIC"/>
    <property type="match status" value="1"/>
</dbReference>
<evidence type="ECO:0000256" key="1">
    <source>
        <dbReference type="PROSITE-ProRule" id="PRU00339"/>
    </source>
</evidence>
<dbReference type="PANTHER" id="PTHR26312">
    <property type="entry name" value="TETRATRICOPEPTIDE REPEAT PROTEIN 5"/>
    <property type="match status" value="1"/>
</dbReference>
<dbReference type="AlphaFoldDB" id="A0A9I9CG40"/>
<proteinExistence type="predicted"/>
<feature type="compositionally biased region" description="Acidic residues" evidence="2">
    <location>
        <begin position="112"/>
        <end position="126"/>
    </location>
</feature>
<dbReference type="SUPFAM" id="SSF48452">
    <property type="entry name" value="TPR-like"/>
    <property type="match status" value="1"/>
</dbReference>
<protein>
    <recommendedName>
        <fullName evidence="4">Protein SLOW GREEN 1, chloroplastic</fullName>
    </recommendedName>
</protein>